<name>A0A2D2AM27_9PAPI</name>
<dbReference type="GO" id="GO:0075732">
    <property type="term" value="P:viral penetration into host nucleus"/>
    <property type="evidence" value="ECO:0007669"/>
    <property type="project" value="UniProtKB-KW"/>
</dbReference>
<evidence type="ECO:0000256" key="7">
    <source>
        <dbReference type="ARBA" id="ARBA00022844"/>
    </source>
</evidence>
<evidence type="ECO:0000256" key="5">
    <source>
        <dbReference type="ARBA" id="ARBA00022581"/>
    </source>
</evidence>
<keyword evidence="5 15" id="KW-0945">Host-virus interaction</keyword>
<evidence type="ECO:0000256" key="9">
    <source>
        <dbReference type="ARBA" id="ARBA00022952"/>
    </source>
</evidence>
<dbReference type="Proteomes" id="UP000290751">
    <property type="component" value="Segment"/>
</dbReference>
<keyword evidence="8 15" id="KW-0426">Late protein</keyword>
<keyword evidence="9 15" id="KW-1177">Microtubular inwards viral transport</keyword>
<evidence type="ECO:0000256" key="8">
    <source>
        <dbReference type="ARBA" id="ARBA00022921"/>
    </source>
</evidence>
<evidence type="ECO:0000256" key="11">
    <source>
        <dbReference type="ARBA" id="ARBA00023120"/>
    </source>
</evidence>
<keyword evidence="7 15" id="KW-0946">Virion</keyword>
<keyword evidence="2 15" id="KW-0597">Phosphoprotein</keyword>
<evidence type="ECO:0000256" key="14">
    <source>
        <dbReference type="ARBA" id="ARBA00023296"/>
    </source>
</evidence>
<evidence type="ECO:0000256" key="1">
    <source>
        <dbReference type="ARBA" id="ARBA00022524"/>
    </source>
</evidence>
<dbReference type="InterPro" id="IPR000784">
    <property type="entry name" value="Late_L2"/>
</dbReference>
<organism evidence="16">
    <name type="scientific">Gammapapillomavirus 22</name>
    <dbReference type="NCBI Taxonomy" id="1961679"/>
    <lineage>
        <taxon>Viruses</taxon>
        <taxon>Monodnaviria</taxon>
        <taxon>Shotokuvirae</taxon>
        <taxon>Cossaviricota</taxon>
        <taxon>Papovaviricetes</taxon>
        <taxon>Zurhausenvirales</taxon>
        <taxon>Papillomaviridae</taxon>
        <taxon>Firstpapillomavirinae</taxon>
        <taxon>Gammapapillomavirus</taxon>
    </lineage>
</organism>
<comment type="caution">
    <text evidence="15">Lacks conserved residue(s) required for the propagation of feature annotation.</text>
</comment>
<comment type="PTM">
    <text evidence="15">Highly phosphorylated.</text>
</comment>
<keyword evidence="13 15" id="KW-1015">Disulfide bond</keyword>
<keyword evidence="10" id="KW-1039">Host endosome</keyword>
<comment type="subcellular location">
    <subcellularLocation>
        <location evidence="15">Virion</location>
    </subcellularLocation>
    <subcellularLocation>
        <location evidence="15">Host nucleus</location>
    </subcellularLocation>
</comment>
<evidence type="ECO:0000313" key="16">
    <source>
        <dbReference type="EMBL" id="ATQ38516.1"/>
    </source>
</evidence>
<dbReference type="EMBL" id="MF588739">
    <property type="protein sequence ID" value="ATQ38516.1"/>
    <property type="molecule type" value="Genomic_DNA"/>
</dbReference>
<keyword evidence="14 15" id="KW-1160">Virus entry into host cell</keyword>
<dbReference type="Pfam" id="PF00513">
    <property type="entry name" value="Late_protein_L2"/>
    <property type="match status" value="1"/>
</dbReference>
<keyword evidence="6" id="KW-1040">Host Golgi apparatus</keyword>
<dbReference type="GO" id="GO:0075521">
    <property type="term" value="P:microtubule-dependent intracellular transport of viral material towards nucleus"/>
    <property type="evidence" value="ECO:0007669"/>
    <property type="project" value="UniProtKB-UniRule"/>
</dbReference>
<keyword evidence="3 15" id="KW-0167">Capsid protein</keyword>
<keyword evidence="12 15" id="KW-0238">DNA-binding</keyword>
<comment type="function">
    <text evidence="15">Minor protein of the capsid that localizes along the inner surface of the virion, within the central cavities beneath the L1 pentamers. Plays a role in capsid stabilization through interaction with the major capsid protein L1. Once the virion enters the host cell, L2 escorts the genomic DNA into the nucleus by promoting escape from the endosomal compartments and traffic through the host Golgi network. Mechanistically, the C-terminus of L2 possesses a cell-penetrating peptide that protudes from the host endosome, interacts with host cytoplasmic retromer cargo and thereby mediates the capsid delivery to the host trans-Golgi network. Plays a role through its interaction with host dynein in the intracellular microtubule-dependent transport of viral capsid toward the nucleus. Mediates the viral genome import into the nucleus through binding to host importins. Once within the nucleus, L2 localizes viral genomes to host PML bodies in order to activate early gene expression for establishment of infection. Later on, promotes late gene expression by interacting with the viral E2 protein and by inhibiting its transcriptional activation functions. During virion assembly, encapsidates the genome by direct interaction with the viral DNA.</text>
</comment>
<dbReference type="HAMAP" id="MF_04003">
    <property type="entry name" value="PPV_L2"/>
    <property type="match status" value="1"/>
</dbReference>
<evidence type="ECO:0000256" key="10">
    <source>
        <dbReference type="ARBA" id="ARBA00023046"/>
    </source>
</evidence>
<protein>
    <recommendedName>
        <fullName evidence="15">Minor capsid protein L2</fullName>
    </recommendedName>
</protein>
<dbReference type="GO" id="GO:0005198">
    <property type="term" value="F:structural molecule activity"/>
    <property type="evidence" value="ECO:0007669"/>
    <property type="project" value="UniProtKB-UniRule"/>
</dbReference>
<dbReference type="GO" id="GO:0019028">
    <property type="term" value="C:viral capsid"/>
    <property type="evidence" value="ECO:0007669"/>
    <property type="project" value="UniProtKB-UniRule"/>
</dbReference>
<evidence type="ECO:0000256" key="15">
    <source>
        <dbReference type="HAMAP-Rule" id="MF_04003"/>
    </source>
</evidence>
<dbReference type="GO" id="GO:0003677">
    <property type="term" value="F:DNA binding"/>
    <property type="evidence" value="ECO:0007669"/>
    <property type="project" value="UniProtKB-UniRule"/>
</dbReference>
<dbReference type="GO" id="GO:0046718">
    <property type="term" value="P:symbiont entry into host cell"/>
    <property type="evidence" value="ECO:0007669"/>
    <property type="project" value="UniProtKB-KW"/>
</dbReference>
<feature type="disulfide bond" evidence="15">
    <location>
        <begin position="19"/>
        <end position="25"/>
    </location>
</feature>
<keyword evidence="11 15" id="KW-1176">Cytoplasmic inwards viral transport</keyword>
<evidence type="ECO:0000256" key="3">
    <source>
        <dbReference type="ARBA" id="ARBA00022561"/>
    </source>
</evidence>
<proteinExistence type="inferred from homology"/>
<dbReference type="GO" id="GO:0043657">
    <property type="term" value="C:host cell"/>
    <property type="evidence" value="ECO:0007669"/>
    <property type="project" value="GOC"/>
</dbReference>
<comment type="similarity">
    <text evidence="15">Belongs to the papillomaviridae L2 protein family.</text>
</comment>
<evidence type="ECO:0000256" key="12">
    <source>
        <dbReference type="ARBA" id="ARBA00023125"/>
    </source>
</evidence>
<gene>
    <name evidence="15 16" type="primary">L2</name>
</gene>
<evidence type="ECO:0000256" key="13">
    <source>
        <dbReference type="ARBA" id="ARBA00023157"/>
    </source>
</evidence>
<keyword evidence="4 15" id="KW-1048">Host nucleus</keyword>
<sequence length="517" mass="56248">MLSVKRAKRDTAENLYRQCQITGTCIPDVVDKIEGKTWADTLLQIFSSVIYLGNLGIGTGKTSPTVGSRVVTGGVRVPETIAPQTTSAAPIAPKQPVSRPVRPFSVPIDPIGAGTRPLGPRVVDPSGLRPVDVIDPTSPSIVTLSETLPDNVVTTGTGTLPDLEVVTDTVSISSHPTVLQTPESDLAILNVTPADPPPRRVIFSTTNINPAFTFESTVGHINPDYEVIVNPFATVETISFGEDIPLEPVNPIQEFEIEDIPRSSTPSSALQRSVSRFRNLYNRATEQVPTRNANLLGDVSRAIRFGFENPAFDPEVSLQFEEDVADVLAAPDSDFANIRHISKPILTTTKTGQVRVSRLGTRAGVRTRSGTLGAKKVHFYYDISNIEEIELPTISTNLQPTVRPTAKTTVIDSTLNVNTDTELIDEYSETFNNAQLVFPLLDEEDETVFVPVVHGLPPTTLNSFNSSLNSYISSTNVTHIIPAVPITPNSFGEGYSVDYDLHPSLLLRRKRKRSDSF</sequence>
<keyword evidence="1 15" id="KW-1163">Viral penetration into host nucleus</keyword>
<accession>A0A2D2AM27</accession>
<evidence type="ECO:0000256" key="6">
    <source>
        <dbReference type="ARBA" id="ARBA00022812"/>
    </source>
</evidence>
<evidence type="ECO:0000256" key="4">
    <source>
        <dbReference type="ARBA" id="ARBA00022562"/>
    </source>
</evidence>
<evidence type="ECO:0000256" key="2">
    <source>
        <dbReference type="ARBA" id="ARBA00022553"/>
    </source>
</evidence>
<dbReference type="GO" id="GO:0042025">
    <property type="term" value="C:host cell nucleus"/>
    <property type="evidence" value="ECO:0007669"/>
    <property type="project" value="UniProtKB-SubCell"/>
</dbReference>
<reference evidence="16" key="1">
    <citation type="journal article" date="2018" name="MSphere">
        <title>Metagenomic Discovery of 83 New Human Papillomavirus Types in Patients with Immunodeficiency.</title>
        <authorList>
            <person name="Pastrana D.V."/>
            <person name="Peretti A."/>
            <person name="Welch N.L."/>
            <person name="Borgogna C."/>
            <person name="Olivero C."/>
            <person name="Badolato R."/>
            <person name="Notarangelo L.D."/>
            <person name="Gariglio M."/>
            <person name="FitzGerald P.C."/>
            <person name="McIntosh C.E."/>
            <person name="Reeves J."/>
            <person name="Starrett G.J."/>
            <person name="Bliskovsky V."/>
            <person name="Velez D."/>
            <person name="Brownell I."/>
            <person name="Yarchoan R."/>
            <person name="Wyvill K.M."/>
            <person name="Uldrick T.S."/>
            <person name="Maldarelli F."/>
            <person name="Lisco A."/>
            <person name="Sereti I."/>
            <person name="Gonzalez C.M."/>
            <person name="Androphy E.J."/>
            <person name="McBride A.A."/>
            <person name="Van Doorslaer K."/>
            <person name="Garcia F."/>
            <person name="Dvoretzky I."/>
            <person name="Liu J.S."/>
            <person name="Han J."/>
            <person name="Murphy P.M."/>
            <person name="McDermott D.H."/>
            <person name="Buck C.B."/>
        </authorList>
    </citation>
    <scope>NUCLEOTIDE SEQUENCE</scope>
    <source>
        <strain evidence="16">Gamma22_TVMBSWc141</strain>
    </source>
</reference>
<comment type="subunit">
    <text evidence="15">Interacts with major capsid protein L1. Interacts with E2; this interaction inhibits E2 transcriptional activity but not the DNA replication function E2. Interacts with host HSPA8; this interaction is required for L2 nuclear translocation. Interacts with host importins KPNB2 and KPNB3. Forms a complex with importin alpha2-beta1 heterodimers via interaction with the importin alpha2 adapter. Interacts with host DYNLT1; this interaction is essential for virus intracellular transport during entry. Interacts (via C-terminus) with host retromer subunits VPS35 AND VPS29.</text>
</comment>